<protein>
    <submittedName>
        <fullName evidence="2">DUF1622 domain-containing protein</fullName>
    </submittedName>
</protein>
<feature type="transmembrane region" description="Helical" evidence="1">
    <location>
        <begin position="56"/>
        <end position="75"/>
    </location>
</feature>
<evidence type="ECO:0000256" key="1">
    <source>
        <dbReference type="SAM" id="Phobius"/>
    </source>
</evidence>
<keyword evidence="1" id="KW-0472">Membrane</keyword>
<name>A0ABP5WY81_9ACTN</name>
<organism evidence="2 3">
    <name type="scientific">Actinomadura vinacea</name>
    <dbReference type="NCBI Taxonomy" id="115336"/>
    <lineage>
        <taxon>Bacteria</taxon>
        <taxon>Bacillati</taxon>
        <taxon>Actinomycetota</taxon>
        <taxon>Actinomycetes</taxon>
        <taxon>Streptosporangiales</taxon>
        <taxon>Thermomonosporaceae</taxon>
        <taxon>Actinomadura</taxon>
    </lineage>
</organism>
<dbReference type="EMBL" id="BAAARW010000021">
    <property type="protein sequence ID" value="GAA2437007.1"/>
    <property type="molecule type" value="Genomic_DNA"/>
</dbReference>
<dbReference type="PANTHER" id="PTHR38468:SF1">
    <property type="entry name" value="SLL0939 PROTEIN"/>
    <property type="match status" value="1"/>
</dbReference>
<dbReference type="RefSeq" id="WP_344593391.1">
    <property type="nucleotide sequence ID" value="NZ_BAAARW010000021.1"/>
</dbReference>
<dbReference type="PANTHER" id="PTHR38468">
    <property type="entry name" value="SLL0939 PROTEIN"/>
    <property type="match status" value="1"/>
</dbReference>
<evidence type="ECO:0000313" key="2">
    <source>
        <dbReference type="EMBL" id="GAA2437007.1"/>
    </source>
</evidence>
<keyword evidence="1" id="KW-1133">Transmembrane helix</keyword>
<comment type="caution">
    <text evidence="2">The sequence shown here is derived from an EMBL/GenBank/DDBJ whole genome shotgun (WGS) entry which is preliminary data.</text>
</comment>
<dbReference type="InterPro" id="IPR012427">
    <property type="entry name" value="DUF1622"/>
</dbReference>
<dbReference type="Proteomes" id="UP001501231">
    <property type="component" value="Unassembled WGS sequence"/>
</dbReference>
<accession>A0ABP5WY81</accession>
<reference evidence="3" key="1">
    <citation type="journal article" date="2019" name="Int. J. Syst. Evol. Microbiol.">
        <title>The Global Catalogue of Microorganisms (GCM) 10K type strain sequencing project: providing services to taxonomists for standard genome sequencing and annotation.</title>
        <authorList>
            <consortium name="The Broad Institute Genomics Platform"/>
            <consortium name="The Broad Institute Genome Sequencing Center for Infectious Disease"/>
            <person name="Wu L."/>
            <person name="Ma J."/>
        </authorList>
    </citation>
    <scope>NUCLEOTIDE SEQUENCE [LARGE SCALE GENOMIC DNA]</scope>
    <source>
        <strain evidence="3">JCM 3325</strain>
    </source>
</reference>
<keyword evidence="3" id="KW-1185">Reference proteome</keyword>
<keyword evidence="1" id="KW-0812">Transmembrane</keyword>
<feature type="transmembrane region" description="Helical" evidence="1">
    <location>
        <begin position="16"/>
        <end position="35"/>
    </location>
</feature>
<feature type="transmembrane region" description="Helical" evidence="1">
    <location>
        <begin position="81"/>
        <end position="102"/>
    </location>
</feature>
<gene>
    <name evidence="2" type="ORF">GCM10010191_59820</name>
</gene>
<sequence length="116" mass="12517">MEFQHVVDLVGKSIDAVGVAVIVVGVLAATCSAALGLAHHQVDLYRGYRRRLGRSILLGLEFLVAGDIIRTVAVSPTYTSVGVLALIVAIRTFLSLSLELEISGRWPWQKRTSSAE</sequence>
<evidence type="ECO:0000313" key="3">
    <source>
        <dbReference type="Proteomes" id="UP001501231"/>
    </source>
</evidence>
<proteinExistence type="predicted"/>
<dbReference type="Pfam" id="PF07784">
    <property type="entry name" value="DUF1622"/>
    <property type="match status" value="1"/>
</dbReference>